<evidence type="ECO:0000259" key="1">
    <source>
        <dbReference type="Pfam" id="PF08787"/>
    </source>
</evidence>
<dbReference type="RefSeq" id="WP_087268268.1">
    <property type="nucleotide sequence ID" value="NZ_JBJGBV010000006.1"/>
</dbReference>
<keyword evidence="2" id="KW-0456">Lyase</keyword>
<dbReference type="SUPFAM" id="SSF49899">
    <property type="entry name" value="Concanavalin A-like lectins/glucanases"/>
    <property type="match status" value="1"/>
</dbReference>
<accession>A0A1Y3P0R3</accession>
<dbReference type="GO" id="GO:0016829">
    <property type="term" value="F:lyase activity"/>
    <property type="evidence" value="ECO:0007669"/>
    <property type="project" value="UniProtKB-KW"/>
</dbReference>
<dbReference type="Proteomes" id="UP000195440">
    <property type="component" value="Unassembled WGS sequence"/>
</dbReference>
<sequence>MIDLSVWNLTLPIETPALTVATARVSSINNPYFKVSSNGIVMWAPVTGSHSGTSDFPRTELRETLPNGTARNWLYNSGTNTMIGALTVNQVPSTGKIVVAQIHAKNAPTPLLKMVYRYTAKGGFVDLEYRVKPADDKSPVMYSTPMPMNKAFTYSIQMAPTGKLTVLINDVAAQTTLNPAWYGYDFYFKAGVYTLDNVGYPTEGGKVTYSNLSTSHVVKK</sequence>
<evidence type="ECO:0000313" key="2">
    <source>
        <dbReference type="EMBL" id="OUM73399.1"/>
    </source>
</evidence>
<gene>
    <name evidence="2" type="ORF">AUC60_13920</name>
</gene>
<dbReference type="InterPro" id="IPR013320">
    <property type="entry name" value="ConA-like_dom_sf"/>
</dbReference>
<evidence type="ECO:0000313" key="3">
    <source>
        <dbReference type="Proteomes" id="UP000195440"/>
    </source>
</evidence>
<protein>
    <submittedName>
        <fullName evidence="2">Alginate lyase</fullName>
    </submittedName>
</protein>
<dbReference type="AlphaFoldDB" id="A0A1Y3P0R3"/>
<dbReference type="EMBL" id="LOHF01000010">
    <property type="protein sequence ID" value="OUM73399.1"/>
    <property type="molecule type" value="Genomic_DNA"/>
</dbReference>
<dbReference type="InterPro" id="IPR014895">
    <property type="entry name" value="Alginate_lyase_2"/>
</dbReference>
<name>A0A1Y3P0R3_9PSED</name>
<feature type="domain" description="Alginate lyase 2" evidence="1">
    <location>
        <begin position="2"/>
        <end position="216"/>
    </location>
</feature>
<dbReference type="Gene3D" id="2.60.120.200">
    <property type="match status" value="1"/>
</dbReference>
<reference evidence="2 3" key="1">
    <citation type="journal article" date="2017" name="Syst. Appl. Microbiol.">
        <title>Pseudomonas caspiana sp. nov., a citrus pathogen in the Pseudomonas syringae phylogenetic group.</title>
        <authorList>
            <person name="Busquets A."/>
            <person name="Gomila M."/>
            <person name="Beiki F."/>
            <person name="Mulet M."/>
            <person name="Rahimian H."/>
            <person name="Garcia-Valdes E."/>
            <person name="Lalucat J."/>
        </authorList>
    </citation>
    <scope>NUCLEOTIDE SEQUENCE [LARGE SCALE GENOMIC DNA]</scope>
    <source>
        <strain evidence="2 3">FBF102</strain>
    </source>
</reference>
<comment type="caution">
    <text evidence="2">The sequence shown here is derived from an EMBL/GenBank/DDBJ whole genome shotgun (WGS) entry which is preliminary data.</text>
</comment>
<keyword evidence="3" id="KW-1185">Reference proteome</keyword>
<dbReference type="Pfam" id="PF08787">
    <property type="entry name" value="Alginate_lyase2"/>
    <property type="match status" value="1"/>
</dbReference>
<organism evidence="2 3">
    <name type="scientific">Pseudomonas caspiana</name>
    <dbReference type="NCBI Taxonomy" id="1451454"/>
    <lineage>
        <taxon>Bacteria</taxon>
        <taxon>Pseudomonadati</taxon>
        <taxon>Pseudomonadota</taxon>
        <taxon>Gammaproteobacteria</taxon>
        <taxon>Pseudomonadales</taxon>
        <taxon>Pseudomonadaceae</taxon>
        <taxon>Pseudomonas</taxon>
    </lineage>
</organism>
<dbReference type="OrthoDB" id="6834508at2"/>
<proteinExistence type="predicted"/>